<accession>U6RBQ4</accession>
<dbReference type="eggNOG" id="COG0457">
    <property type="taxonomic scope" value="Bacteria"/>
</dbReference>
<sequence length="108" mass="12818">MIHENKRIIKNKLVLSQYEILKESYNHAIENFHVLYKGESMNKEALHNFVLKFRKEYTTKNTNIYVYNKSDIANLIDKYPLNDKEAELLLNHGSLILQKSMLIYLESV</sequence>
<dbReference type="HOGENOM" id="CLU_2191731_0_0_10"/>
<evidence type="ECO:0000313" key="2">
    <source>
        <dbReference type="Proteomes" id="UP000017831"/>
    </source>
</evidence>
<keyword evidence="2" id="KW-1185">Reference proteome</keyword>
<comment type="caution">
    <text evidence="1">The sequence shown here is derived from an EMBL/GenBank/DDBJ whole genome shotgun (WGS) entry which is preliminary data.</text>
</comment>
<organism evidence="1 2">
    <name type="scientific">Phocaeicola massiliensis B84634 = Timone 84634 = DSM 17679 = JCM 13223</name>
    <dbReference type="NCBI Taxonomy" id="1121098"/>
    <lineage>
        <taxon>Bacteria</taxon>
        <taxon>Pseudomonadati</taxon>
        <taxon>Bacteroidota</taxon>
        <taxon>Bacteroidia</taxon>
        <taxon>Bacteroidales</taxon>
        <taxon>Bacteroidaceae</taxon>
        <taxon>Phocaeicola</taxon>
    </lineage>
</organism>
<name>U6RBQ4_9BACT</name>
<evidence type="ECO:0000313" key="1">
    <source>
        <dbReference type="EMBL" id="EOA54069.1"/>
    </source>
</evidence>
<gene>
    <name evidence="1" type="ORF">HMPREF1534_02541</name>
</gene>
<dbReference type="AlphaFoldDB" id="U6RBQ4"/>
<dbReference type="Proteomes" id="UP000017831">
    <property type="component" value="Unassembled WGS sequence"/>
</dbReference>
<reference evidence="1 2" key="1">
    <citation type="submission" date="2013-04" db="EMBL/GenBank/DDBJ databases">
        <title>The Genome Sequence of Bacteroides massiliensis DSM 17679.</title>
        <authorList>
            <consortium name="The Broad Institute Genomics Platform"/>
            <person name="Earl A."/>
            <person name="Ward D."/>
            <person name="Feldgarden M."/>
            <person name="Gevers D."/>
            <person name="Martens E."/>
            <person name="Fenner L."/>
            <person name="Roux V."/>
            <person name="Mallet M.N."/>
            <person name="Raoult D."/>
            <person name="Walker B."/>
            <person name="Young S."/>
            <person name="Zeng Q."/>
            <person name="Gargeya S."/>
            <person name="Fitzgerald M."/>
            <person name="Haas B."/>
            <person name="Abouelleil A."/>
            <person name="Allen A.W."/>
            <person name="Alvarado L."/>
            <person name="Arachchi H.M."/>
            <person name="Berlin A.M."/>
            <person name="Chapman S.B."/>
            <person name="Gainer-Dewar J."/>
            <person name="Goldberg J."/>
            <person name="Griggs A."/>
            <person name="Gujja S."/>
            <person name="Hansen M."/>
            <person name="Howarth C."/>
            <person name="Imamovic A."/>
            <person name="Ireland A."/>
            <person name="Larimer J."/>
            <person name="McCowan C."/>
            <person name="Murphy C."/>
            <person name="Pearson M."/>
            <person name="Poon T.W."/>
            <person name="Priest M."/>
            <person name="Roberts A."/>
            <person name="Saif S."/>
            <person name="Shea T."/>
            <person name="Sisk P."/>
            <person name="Sykes S."/>
            <person name="Wortman J."/>
            <person name="Nusbaum C."/>
            <person name="Birren B."/>
        </authorList>
    </citation>
    <scope>NUCLEOTIDE SEQUENCE [LARGE SCALE GENOMIC DNA]</scope>
    <source>
        <strain evidence="2">B84634 / Timone 84634 / DSM 17679 / JCM 13223</strain>
    </source>
</reference>
<dbReference type="PATRIC" id="fig|1121098.3.peg.2576"/>
<protein>
    <submittedName>
        <fullName evidence="1">Uncharacterized protein</fullName>
    </submittedName>
</protein>
<dbReference type="OrthoDB" id="190848at2"/>
<proteinExistence type="predicted"/>
<dbReference type="EMBL" id="AQHY01000028">
    <property type="protein sequence ID" value="EOA54069.1"/>
    <property type="molecule type" value="Genomic_DNA"/>
</dbReference>